<accession>A0A165CRZ0</accession>
<reference evidence="1 2" key="1">
    <citation type="journal article" date="2016" name="Mol. Biol. Evol.">
        <title>Comparative Genomics of Early-Diverging Mushroom-Forming Fungi Provides Insights into the Origins of Lignocellulose Decay Capabilities.</title>
        <authorList>
            <person name="Nagy L.G."/>
            <person name="Riley R."/>
            <person name="Tritt A."/>
            <person name="Adam C."/>
            <person name="Daum C."/>
            <person name="Floudas D."/>
            <person name="Sun H."/>
            <person name="Yadav J.S."/>
            <person name="Pangilinan J."/>
            <person name="Larsson K.H."/>
            <person name="Matsuura K."/>
            <person name="Barry K."/>
            <person name="Labutti K."/>
            <person name="Kuo R."/>
            <person name="Ohm R.A."/>
            <person name="Bhattacharya S.S."/>
            <person name="Shirouzu T."/>
            <person name="Yoshinaga Y."/>
            <person name="Martin F.M."/>
            <person name="Grigoriev I.V."/>
            <person name="Hibbett D.S."/>
        </authorList>
    </citation>
    <scope>NUCLEOTIDE SEQUENCE [LARGE SCALE GENOMIC DNA]</scope>
    <source>
        <strain evidence="1 2">HHB12733</strain>
    </source>
</reference>
<evidence type="ECO:0000313" key="2">
    <source>
        <dbReference type="Proteomes" id="UP000076842"/>
    </source>
</evidence>
<organism evidence="1 2">
    <name type="scientific">Calocera cornea HHB12733</name>
    <dbReference type="NCBI Taxonomy" id="1353952"/>
    <lineage>
        <taxon>Eukaryota</taxon>
        <taxon>Fungi</taxon>
        <taxon>Dikarya</taxon>
        <taxon>Basidiomycota</taxon>
        <taxon>Agaricomycotina</taxon>
        <taxon>Dacrymycetes</taxon>
        <taxon>Dacrymycetales</taxon>
        <taxon>Dacrymycetaceae</taxon>
        <taxon>Calocera</taxon>
    </lineage>
</organism>
<dbReference type="EMBL" id="KV424116">
    <property type="protein sequence ID" value="KZT51285.1"/>
    <property type="molecule type" value="Genomic_DNA"/>
</dbReference>
<dbReference type="AlphaFoldDB" id="A0A165CRZ0"/>
<keyword evidence="2" id="KW-1185">Reference proteome</keyword>
<dbReference type="InParanoid" id="A0A165CRZ0"/>
<name>A0A165CRZ0_9BASI</name>
<gene>
    <name evidence="1" type="ORF">CALCODRAFT_488058</name>
</gene>
<protein>
    <submittedName>
        <fullName evidence="1">Uncharacterized protein</fullName>
    </submittedName>
</protein>
<dbReference type="Proteomes" id="UP000076842">
    <property type="component" value="Unassembled WGS sequence"/>
</dbReference>
<proteinExistence type="predicted"/>
<sequence>MLAGAFASRSAVPPQHRLASRIRRWTESVSRTRRTVRCHSWGYSAKALVTPSTRSPGVLHGVTGTYREAAIPNAANDRFPYASPALAHEAPPALRPPPPILVPVTSLAPPPASQLVLKWWSYNYQQRWPPRLLAAVEAVCTFTCVALTEVRKDLHEEQIVFIDEPGGSGSTSGSASKWGTCVRRRDVVREGAEREDGLLPWNGEDGGDVRRKQLGREGEGRRVVYAPLLLEQAGNGGEEHLRQLPCLEPDRAQGTSLR</sequence>
<evidence type="ECO:0000313" key="1">
    <source>
        <dbReference type="EMBL" id="KZT51285.1"/>
    </source>
</evidence>